<feature type="signal peptide" evidence="4">
    <location>
        <begin position="1"/>
        <end position="28"/>
    </location>
</feature>
<dbReference type="Pfam" id="PF03480">
    <property type="entry name" value="DctP"/>
    <property type="match status" value="1"/>
</dbReference>
<dbReference type="Proteomes" id="UP000242231">
    <property type="component" value="Unassembled WGS sequence"/>
</dbReference>
<dbReference type="InterPro" id="IPR018389">
    <property type="entry name" value="DctP_fam"/>
</dbReference>
<evidence type="ECO:0000256" key="1">
    <source>
        <dbReference type="ARBA" id="ARBA00009023"/>
    </source>
</evidence>
<evidence type="ECO:0000256" key="2">
    <source>
        <dbReference type="ARBA" id="ARBA00022448"/>
    </source>
</evidence>
<feature type="chain" id="PRO_5015140211" evidence="4">
    <location>
        <begin position="29"/>
        <end position="334"/>
    </location>
</feature>
<keyword evidence="3 4" id="KW-0732">Signal</keyword>
<organism evidence="5 6">
    <name type="scientific">Oceanisphaera arctica</name>
    <dbReference type="NCBI Taxonomy" id="641510"/>
    <lineage>
        <taxon>Bacteria</taxon>
        <taxon>Pseudomonadati</taxon>
        <taxon>Pseudomonadota</taxon>
        <taxon>Gammaproteobacteria</taxon>
        <taxon>Aeromonadales</taxon>
        <taxon>Aeromonadaceae</taxon>
        <taxon>Oceanisphaera</taxon>
    </lineage>
</organism>
<keyword evidence="6" id="KW-1185">Reference proteome</keyword>
<dbReference type="GO" id="GO:0055085">
    <property type="term" value="P:transmembrane transport"/>
    <property type="evidence" value="ECO:0007669"/>
    <property type="project" value="InterPro"/>
</dbReference>
<dbReference type="AlphaFoldDB" id="A0A2P5TJB7"/>
<gene>
    <name evidence="5" type="ORF">UN63_13970</name>
</gene>
<dbReference type="EMBL" id="MPZM01000041">
    <property type="protein sequence ID" value="PPL15043.1"/>
    <property type="molecule type" value="Genomic_DNA"/>
</dbReference>
<dbReference type="PANTHER" id="PTHR33376:SF7">
    <property type="entry name" value="C4-DICARBOXYLATE-BINDING PROTEIN DCTB"/>
    <property type="match status" value="1"/>
</dbReference>
<accession>A0A2P5TJB7</accession>
<keyword evidence="2" id="KW-0813">Transport</keyword>
<evidence type="ECO:0000256" key="3">
    <source>
        <dbReference type="ARBA" id="ARBA00022729"/>
    </source>
</evidence>
<comment type="caution">
    <text evidence="5">The sequence shown here is derived from an EMBL/GenBank/DDBJ whole genome shotgun (WGS) entry which is preliminary data.</text>
</comment>
<dbReference type="CDD" id="cd13673">
    <property type="entry name" value="PBP2_TRAP_SBP_like_2"/>
    <property type="match status" value="1"/>
</dbReference>
<dbReference type="OrthoDB" id="8690069at2"/>
<dbReference type="NCBIfam" id="NF037995">
    <property type="entry name" value="TRAP_S1"/>
    <property type="match status" value="1"/>
</dbReference>
<comment type="similarity">
    <text evidence="1">Belongs to the bacterial solute-binding protein 7 family.</text>
</comment>
<reference evidence="6" key="1">
    <citation type="submission" date="2016-11" db="EMBL/GenBank/DDBJ databases">
        <authorList>
            <person name="Sisinthy S."/>
            <person name="Ara S."/>
            <person name="Gundlapally S.R."/>
        </authorList>
    </citation>
    <scope>NUCLEOTIDE SEQUENCE [LARGE SCALE GENOMIC DNA]</scope>
    <source>
        <strain evidence="6">V1-41</strain>
    </source>
</reference>
<dbReference type="Gene3D" id="3.40.190.170">
    <property type="entry name" value="Bacterial extracellular solute-binding protein, family 7"/>
    <property type="match status" value="1"/>
</dbReference>
<evidence type="ECO:0000313" key="6">
    <source>
        <dbReference type="Proteomes" id="UP000242231"/>
    </source>
</evidence>
<protein>
    <submittedName>
        <fullName evidence="5">C4-dicarboxylate ABC transporter</fullName>
    </submittedName>
</protein>
<evidence type="ECO:0000256" key="4">
    <source>
        <dbReference type="SAM" id="SignalP"/>
    </source>
</evidence>
<dbReference type="InterPro" id="IPR038404">
    <property type="entry name" value="TRAP_DctP_sf"/>
</dbReference>
<proteinExistence type="inferred from homology"/>
<dbReference type="PANTHER" id="PTHR33376">
    <property type="match status" value="1"/>
</dbReference>
<sequence>MMKKRIEYSTLAKSLLLSLTLVGTAAEATTLKISHVRPQGTAIDLDVRQLSDELKAATDGDLKLKVYPANALGDYTVVQERVSLGAIDMAVQPPSAGADKRFQVIYMPYMVKNWTDAREAYIPGSPLRNTIDELYQAQDIKVLAAWPVYFGGIALNRDVDQVADPSHDKGVKLRVPPMKSFQLLADNTGFIGSPLPFSEAFTAVQTGVVDGVMGSGAEGYYASFRDVTKSYVPLNTHFEVWFLQINAERYADLDDDERAALDQAAQAFEQRRWESAQADQASYEQRLADAGAAIVEVSDANIDAYADVAREQIWPEIMKDIGTDWAEQVLAQFK</sequence>
<evidence type="ECO:0000313" key="5">
    <source>
        <dbReference type="EMBL" id="PPL15043.1"/>
    </source>
</evidence>
<name>A0A2P5TJB7_9GAMM</name>